<dbReference type="PATRIC" id="fig|1391653.3.peg.1685"/>
<name>A0A0K1PCU2_9BACT</name>
<dbReference type="AlphaFoldDB" id="A0A0K1PCU2"/>
<evidence type="ECO:0000313" key="1">
    <source>
        <dbReference type="EMBL" id="AKU91216.1"/>
    </source>
</evidence>
<proteinExistence type="predicted"/>
<organism evidence="1 2">
    <name type="scientific">Vulgatibacter incomptus</name>
    <dbReference type="NCBI Taxonomy" id="1391653"/>
    <lineage>
        <taxon>Bacteria</taxon>
        <taxon>Pseudomonadati</taxon>
        <taxon>Myxococcota</taxon>
        <taxon>Myxococcia</taxon>
        <taxon>Myxococcales</taxon>
        <taxon>Cystobacterineae</taxon>
        <taxon>Vulgatibacteraceae</taxon>
        <taxon>Vulgatibacter</taxon>
    </lineage>
</organism>
<evidence type="ECO:0000313" key="2">
    <source>
        <dbReference type="Proteomes" id="UP000055590"/>
    </source>
</evidence>
<keyword evidence="1" id="KW-0067">ATP-binding</keyword>
<dbReference type="EMBL" id="CP012332">
    <property type="protein sequence ID" value="AKU91216.1"/>
    <property type="molecule type" value="Genomic_DNA"/>
</dbReference>
<sequence>MSDPEEKSKVAPFTPGEELVYDVTALGMTAGKARISVGSSTDRDGVPAWPLVVQARTDSVFDAIYSVKDRFVSWWDPATGRVVGNEFYADERGKRRRSKSRLDHDTGKAEVTRVKEWSGEKSVRSYEIPAGAYDIAGAMMALRSRPLKPGTVEEVDVFDGSKVFRLRCIVERREQVKVGAGTFDAILTRVQLGFEGNFESKRDLKTWFSADERHLPLRLEAEFVLGSVVAELASARKGVAL</sequence>
<dbReference type="GO" id="GO:0004386">
    <property type="term" value="F:helicase activity"/>
    <property type="evidence" value="ECO:0007669"/>
    <property type="project" value="UniProtKB-KW"/>
</dbReference>
<dbReference type="STRING" id="1391653.AKJ08_1603"/>
<keyword evidence="2" id="KW-1185">Reference proteome</keyword>
<dbReference type="Proteomes" id="UP000055590">
    <property type="component" value="Chromosome"/>
</dbReference>
<gene>
    <name evidence="1" type="ORF">AKJ08_1603</name>
</gene>
<keyword evidence="1" id="KW-0347">Helicase</keyword>
<keyword evidence="1" id="KW-0540">Nuclease</keyword>
<dbReference type="Pfam" id="PF11306">
    <property type="entry name" value="DUF3108"/>
    <property type="match status" value="1"/>
</dbReference>
<keyword evidence="1" id="KW-0547">Nucleotide-binding</keyword>
<keyword evidence="1" id="KW-0269">Exonuclease</keyword>
<dbReference type="InterPro" id="IPR021457">
    <property type="entry name" value="DUF3108"/>
</dbReference>
<protein>
    <submittedName>
        <fullName evidence="1">ATP-dependent exoDNAse (Exonuclease V) alpha subunit-helicase superfamily I member</fullName>
    </submittedName>
</protein>
<dbReference type="KEGG" id="vin:AKJ08_1603"/>
<reference evidence="1 2" key="1">
    <citation type="submission" date="2015-08" db="EMBL/GenBank/DDBJ databases">
        <authorList>
            <person name="Babu N.S."/>
            <person name="Beckwith C.J."/>
            <person name="Beseler K.G."/>
            <person name="Brison A."/>
            <person name="Carone J.V."/>
            <person name="Caskin T.P."/>
            <person name="Diamond M."/>
            <person name="Durham M.E."/>
            <person name="Foxe J.M."/>
            <person name="Go M."/>
            <person name="Henderson B.A."/>
            <person name="Jones I.B."/>
            <person name="McGettigan J.A."/>
            <person name="Micheletti S.J."/>
            <person name="Nasrallah M.E."/>
            <person name="Ortiz D."/>
            <person name="Piller C.R."/>
            <person name="Privatt S.R."/>
            <person name="Schneider S.L."/>
            <person name="Sharp S."/>
            <person name="Smith T.C."/>
            <person name="Stanton J.D."/>
            <person name="Ullery H.E."/>
            <person name="Wilson R.J."/>
            <person name="Serrano M.G."/>
            <person name="Buck G."/>
            <person name="Lee V."/>
            <person name="Wang Y."/>
            <person name="Carvalho R."/>
            <person name="Voegtly L."/>
            <person name="Shi R."/>
            <person name="Duckworth R."/>
            <person name="Johnson A."/>
            <person name="Loviza R."/>
            <person name="Walstead R."/>
            <person name="Shah Z."/>
            <person name="Kiflezghi M."/>
            <person name="Wade K."/>
            <person name="Ball S.L."/>
            <person name="Bradley K.W."/>
            <person name="Asai D.J."/>
            <person name="Bowman C.A."/>
            <person name="Russell D.A."/>
            <person name="Pope W.H."/>
            <person name="Jacobs-Sera D."/>
            <person name="Hendrix R.W."/>
            <person name="Hatfull G.F."/>
        </authorList>
    </citation>
    <scope>NUCLEOTIDE SEQUENCE [LARGE SCALE GENOMIC DNA]</scope>
    <source>
        <strain evidence="1 2">DSM 27710</strain>
    </source>
</reference>
<accession>A0A0K1PCU2</accession>
<keyword evidence="1" id="KW-0378">Hydrolase</keyword>
<dbReference type="GO" id="GO:0004527">
    <property type="term" value="F:exonuclease activity"/>
    <property type="evidence" value="ECO:0007669"/>
    <property type="project" value="UniProtKB-KW"/>
</dbReference>